<feature type="compositionally biased region" description="Basic and acidic residues" evidence="1">
    <location>
        <begin position="283"/>
        <end position="299"/>
    </location>
</feature>
<dbReference type="Proteomes" id="UP000290283">
    <property type="component" value="Unassembled WGS sequence"/>
</dbReference>
<feature type="compositionally biased region" description="Basic and acidic residues" evidence="1">
    <location>
        <begin position="335"/>
        <end position="353"/>
    </location>
</feature>
<dbReference type="Pfam" id="PF13557">
    <property type="entry name" value="Phenol_MetA_deg"/>
    <property type="match status" value="1"/>
</dbReference>
<sequence length="353" mass="39969">MNLLKTVFLIGIVSFSASTYAQFTDQINSNRPGNSAGAFSVGKKVLQLEGGLNYIHEAHDVLNYKANGFAIDLTGRYGVWREQFEVSVDLQYQMDKYTSNLIKNSRGGLRQTTIGAKYLFYDPYKKGPDKPNIYSWKANKKFKWKTLIPAVSAYVGGNYVMENDFSIPGESAFSPKVMVIAQNHFQGKWVLVTNLIADKIASINSSFGYILTLTYGINEKWSAMFENRGIKGDYYSDGILTLGATHLLKNNLQVDVSINKNIKTTPELLYGGIGCSWRFDKKHKDPKMKDGKEVKEDKKDKKKNGVLSDEELEEAAKKAEKDKKKNKDSEEEEIEKPVEEKKKRLDDFEEGKE</sequence>
<keyword evidence="2" id="KW-0732">Signal</keyword>
<dbReference type="OrthoDB" id="1421312at2"/>
<evidence type="ECO:0000256" key="2">
    <source>
        <dbReference type="SAM" id="SignalP"/>
    </source>
</evidence>
<gene>
    <name evidence="3" type="ORF">EQG63_07065</name>
</gene>
<feature type="region of interest" description="Disordered" evidence="1">
    <location>
        <begin position="283"/>
        <end position="353"/>
    </location>
</feature>
<accession>A0A4Q1K366</accession>
<dbReference type="InterPro" id="IPR025737">
    <property type="entry name" value="FApF"/>
</dbReference>
<feature type="signal peptide" evidence="2">
    <location>
        <begin position="1"/>
        <end position="21"/>
    </location>
</feature>
<evidence type="ECO:0000313" key="4">
    <source>
        <dbReference type="Proteomes" id="UP000290283"/>
    </source>
</evidence>
<protein>
    <submittedName>
        <fullName evidence="3">Transporter</fullName>
    </submittedName>
</protein>
<proteinExistence type="predicted"/>
<comment type="caution">
    <text evidence="3">The sequence shown here is derived from an EMBL/GenBank/DDBJ whole genome shotgun (WGS) entry which is preliminary data.</text>
</comment>
<name>A0A4Q1K366_9FLAO</name>
<dbReference type="EMBL" id="SBKO01000002">
    <property type="protein sequence ID" value="RXR19199.1"/>
    <property type="molecule type" value="Genomic_DNA"/>
</dbReference>
<organism evidence="3 4">
    <name type="scientific">Flavobacterium amnicola</name>
    <dbReference type="NCBI Taxonomy" id="2506422"/>
    <lineage>
        <taxon>Bacteria</taxon>
        <taxon>Pseudomonadati</taxon>
        <taxon>Bacteroidota</taxon>
        <taxon>Flavobacteriia</taxon>
        <taxon>Flavobacteriales</taxon>
        <taxon>Flavobacteriaceae</taxon>
        <taxon>Flavobacterium</taxon>
    </lineage>
</organism>
<feature type="compositionally biased region" description="Basic and acidic residues" evidence="1">
    <location>
        <begin position="314"/>
        <end position="328"/>
    </location>
</feature>
<dbReference type="RefSeq" id="WP_129435657.1">
    <property type="nucleotide sequence ID" value="NZ_SBKO01000002.1"/>
</dbReference>
<evidence type="ECO:0000256" key="1">
    <source>
        <dbReference type="SAM" id="MobiDB-lite"/>
    </source>
</evidence>
<reference evidence="4" key="1">
    <citation type="submission" date="2019-01" db="EMBL/GenBank/DDBJ databases">
        <title>Cytophagaceae bacterium strain CAR-16.</title>
        <authorList>
            <person name="Chen W.-M."/>
        </authorList>
    </citation>
    <scope>NUCLEOTIDE SEQUENCE [LARGE SCALE GENOMIC DNA]</scope>
    <source>
        <strain evidence="4">LLJ-11</strain>
    </source>
</reference>
<dbReference type="AlphaFoldDB" id="A0A4Q1K366"/>
<feature type="chain" id="PRO_5020960565" evidence="2">
    <location>
        <begin position="22"/>
        <end position="353"/>
    </location>
</feature>
<keyword evidence="4" id="KW-1185">Reference proteome</keyword>
<evidence type="ECO:0000313" key="3">
    <source>
        <dbReference type="EMBL" id="RXR19199.1"/>
    </source>
</evidence>